<accession>M6BJH0</accession>
<name>M6BJH0_LEPBO</name>
<evidence type="ECO:0000313" key="2">
    <source>
        <dbReference type="Proteomes" id="UP000011873"/>
    </source>
</evidence>
<dbReference type="EMBL" id="ANMU01000119">
    <property type="protein sequence ID" value="EMJ79877.1"/>
    <property type="molecule type" value="Genomic_DNA"/>
</dbReference>
<organism evidence="1 2">
    <name type="scientific">Leptospira borgpetersenii serovar Hardjo-bovis str. Sponselee</name>
    <dbReference type="NCBI Taxonomy" id="1303729"/>
    <lineage>
        <taxon>Bacteria</taxon>
        <taxon>Pseudomonadati</taxon>
        <taxon>Spirochaetota</taxon>
        <taxon>Spirochaetia</taxon>
        <taxon>Leptospirales</taxon>
        <taxon>Leptospiraceae</taxon>
        <taxon>Leptospira</taxon>
    </lineage>
</organism>
<dbReference type="PATRIC" id="fig|1218567.3.peg.3087"/>
<evidence type="ECO:0000313" key="1">
    <source>
        <dbReference type="EMBL" id="EMJ79877.1"/>
    </source>
</evidence>
<proteinExistence type="predicted"/>
<gene>
    <name evidence="1" type="ORF">LEP1GSC016_1717</name>
</gene>
<comment type="caution">
    <text evidence="1">The sequence shown here is derived from an EMBL/GenBank/DDBJ whole genome shotgun (WGS) entry which is preliminary data.</text>
</comment>
<dbReference type="Proteomes" id="UP000011873">
    <property type="component" value="Unassembled WGS sequence"/>
</dbReference>
<reference evidence="1 2" key="1">
    <citation type="submission" date="2013-01" db="EMBL/GenBank/DDBJ databases">
        <authorList>
            <person name="Harkins D.M."/>
            <person name="Durkin A.S."/>
            <person name="Brinkac L.M."/>
            <person name="Haft D.H."/>
            <person name="Selengut J.D."/>
            <person name="Sanka R."/>
            <person name="DePew J."/>
            <person name="Purushe J."/>
            <person name="Galloway R.L."/>
            <person name="Vinetz J.M."/>
            <person name="Sutton G.G."/>
            <person name="Nierman W.C."/>
            <person name="Fouts D.E."/>
        </authorList>
    </citation>
    <scope>NUCLEOTIDE SEQUENCE [LARGE SCALE GENOMIC DNA]</scope>
    <source>
        <strain evidence="1 2">Sponselee CDC</strain>
    </source>
</reference>
<dbReference type="AlphaFoldDB" id="M6BJH0"/>
<sequence length="41" mass="4916">MFCSLGEPGLQVHLFTNRLKKNFFEAVLKNRIRFKNDEFLN</sequence>
<protein>
    <submittedName>
        <fullName evidence="1">Uncharacterized protein</fullName>
    </submittedName>
</protein>